<sequence length="27" mass="3510">MHQIVKVHILHIRQEDTKEILHHRRRW</sequence>
<organism evidence="1">
    <name type="scientific">marine metagenome</name>
    <dbReference type="NCBI Taxonomy" id="408172"/>
    <lineage>
        <taxon>unclassified sequences</taxon>
        <taxon>metagenomes</taxon>
        <taxon>ecological metagenomes</taxon>
    </lineage>
</organism>
<feature type="non-terminal residue" evidence="1">
    <location>
        <position position="27"/>
    </location>
</feature>
<evidence type="ECO:0000313" key="1">
    <source>
        <dbReference type="EMBL" id="SVE00763.1"/>
    </source>
</evidence>
<reference evidence="1" key="1">
    <citation type="submission" date="2018-05" db="EMBL/GenBank/DDBJ databases">
        <authorList>
            <person name="Lanie J.A."/>
            <person name="Ng W.-L."/>
            <person name="Kazmierczak K.M."/>
            <person name="Andrzejewski T.M."/>
            <person name="Davidsen T.M."/>
            <person name="Wayne K.J."/>
            <person name="Tettelin H."/>
            <person name="Glass J.I."/>
            <person name="Rusch D."/>
            <person name="Podicherti R."/>
            <person name="Tsui H.-C.T."/>
            <person name="Winkler M.E."/>
        </authorList>
    </citation>
    <scope>NUCLEOTIDE SEQUENCE</scope>
</reference>
<dbReference type="EMBL" id="UINC01187833">
    <property type="protein sequence ID" value="SVE00763.1"/>
    <property type="molecule type" value="Genomic_DNA"/>
</dbReference>
<gene>
    <name evidence="1" type="ORF">METZ01_LOCUS453617</name>
</gene>
<accession>A0A382ZZF0</accession>
<name>A0A382ZZF0_9ZZZZ</name>
<protein>
    <submittedName>
        <fullName evidence="1">Uncharacterized protein</fullName>
    </submittedName>
</protein>
<dbReference type="AlphaFoldDB" id="A0A382ZZF0"/>
<proteinExistence type="predicted"/>